<dbReference type="InterPro" id="IPR008927">
    <property type="entry name" value="6-PGluconate_DH-like_C_sf"/>
</dbReference>
<evidence type="ECO:0000256" key="1">
    <source>
        <dbReference type="ARBA" id="ARBA00007870"/>
    </source>
</evidence>
<dbReference type="EMBL" id="LNQE01000936">
    <property type="protein sequence ID" value="KUG22850.1"/>
    <property type="molecule type" value="Genomic_DNA"/>
</dbReference>
<dbReference type="Pfam" id="PF08546">
    <property type="entry name" value="ApbA_C"/>
    <property type="match status" value="1"/>
</dbReference>
<keyword evidence="2" id="KW-0521">NADP</keyword>
<dbReference type="InterPro" id="IPR036291">
    <property type="entry name" value="NAD(P)-bd_dom_sf"/>
</dbReference>
<dbReference type="Pfam" id="PF02558">
    <property type="entry name" value="ApbA"/>
    <property type="match status" value="1"/>
</dbReference>
<evidence type="ECO:0000313" key="6">
    <source>
        <dbReference type="EMBL" id="KUG22850.1"/>
    </source>
</evidence>
<dbReference type="GO" id="GO:0008677">
    <property type="term" value="F:2-dehydropantoate 2-reductase activity"/>
    <property type="evidence" value="ECO:0007669"/>
    <property type="project" value="UniProtKB-EC"/>
</dbReference>
<dbReference type="EC" id="1.1.1.169" evidence="6"/>
<dbReference type="PANTHER" id="PTHR21708">
    <property type="entry name" value="PROBABLE 2-DEHYDROPANTOATE 2-REDUCTASE"/>
    <property type="match status" value="1"/>
</dbReference>
<feature type="domain" description="Ketopantoate reductase N-terminal" evidence="4">
    <location>
        <begin position="8"/>
        <end position="156"/>
    </location>
</feature>
<dbReference type="AlphaFoldDB" id="A0A0W8FQ33"/>
<dbReference type="PANTHER" id="PTHR21708:SF26">
    <property type="entry name" value="2-DEHYDROPANTOATE 2-REDUCTASE"/>
    <property type="match status" value="1"/>
</dbReference>
<evidence type="ECO:0000259" key="5">
    <source>
        <dbReference type="Pfam" id="PF08546"/>
    </source>
</evidence>
<reference evidence="6" key="1">
    <citation type="journal article" date="2015" name="Proc. Natl. Acad. Sci. U.S.A.">
        <title>Networks of energetic and metabolic interactions define dynamics in microbial communities.</title>
        <authorList>
            <person name="Embree M."/>
            <person name="Liu J.K."/>
            <person name="Al-Bassam M.M."/>
            <person name="Zengler K."/>
        </authorList>
    </citation>
    <scope>NUCLEOTIDE SEQUENCE</scope>
</reference>
<dbReference type="InterPro" id="IPR013332">
    <property type="entry name" value="KPR_N"/>
</dbReference>
<proteinExistence type="inferred from homology"/>
<gene>
    <name evidence="6" type="ORF">ASZ90_007343</name>
</gene>
<dbReference type="Gene3D" id="1.10.1040.10">
    <property type="entry name" value="N-(1-d-carboxylethyl)-l-norvaline Dehydrogenase, domain 2"/>
    <property type="match status" value="1"/>
</dbReference>
<dbReference type="SUPFAM" id="SSF51735">
    <property type="entry name" value="NAD(P)-binding Rossmann-fold domains"/>
    <property type="match status" value="1"/>
</dbReference>
<feature type="domain" description="Ketopantoate reductase C-terminal" evidence="5">
    <location>
        <begin position="181"/>
        <end position="324"/>
    </location>
</feature>
<evidence type="ECO:0000256" key="3">
    <source>
        <dbReference type="ARBA" id="ARBA00023002"/>
    </source>
</evidence>
<dbReference type="GO" id="GO:0015940">
    <property type="term" value="P:pantothenate biosynthetic process"/>
    <property type="evidence" value="ECO:0007669"/>
    <property type="project" value="InterPro"/>
</dbReference>
<sequence length="344" mass="37760">MLSKQSKIAVIGAGGVGGITGALLAQAGYDVEIVCKHQEIVDLAKSSGMHIMGMRGEHYVRMNAVKDIKELSGKKDIVFHATKATDMIDSAKELIPFLNKDSVVVSLQNGICEDALAAILGRDIVIGCVVGWGATMHLPGNLEMTSKGEFVIGNIANKPDIRLPLIRDILSSVLPVKISENIIGYLYSKLIINSCITSLGAVCGLHLGEMLKLKNIRVIFIAIMKEAMKVADAMKIKVEPYRGILDYNMLVGRDNFIFNQLAHLMIKIVGMKFRLLKSSMLQSLERGRKTEIDFLNGYICENGRKYNVPIPVNDAIVKIIKEIEAGKRGISLKNFEEEPFAGLF</sequence>
<comment type="similarity">
    <text evidence="1">Belongs to the ketopantoate reductase family.</text>
</comment>
<dbReference type="InterPro" id="IPR051402">
    <property type="entry name" value="KPR-Related"/>
</dbReference>
<evidence type="ECO:0000259" key="4">
    <source>
        <dbReference type="Pfam" id="PF02558"/>
    </source>
</evidence>
<comment type="caution">
    <text evidence="6">The sequence shown here is derived from an EMBL/GenBank/DDBJ whole genome shotgun (WGS) entry which is preliminary data.</text>
</comment>
<dbReference type="InterPro" id="IPR003710">
    <property type="entry name" value="ApbA"/>
</dbReference>
<dbReference type="GO" id="GO:0005737">
    <property type="term" value="C:cytoplasm"/>
    <property type="evidence" value="ECO:0007669"/>
    <property type="project" value="TreeGrafter"/>
</dbReference>
<dbReference type="InterPro" id="IPR013328">
    <property type="entry name" value="6PGD_dom2"/>
</dbReference>
<evidence type="ECO:0000256" key="2">
    <source>
        <dbReference type="ARBA" id="ARBA00022857"/>
    </source>
</evidence>
<protein>
    <submittedName>
        <fullName evidence="6">2-dehydropantoate 2-reductase</fullName>
        <ecNumber evidence="6">1.1.1.169</ecNumber>
    </submittedName>
</protein>
<accession>A0A0W8FQ33</accession>
<keyword evidence="3 6" id="KW-0560">Oxidoreductase</keyword>
<organism evidence="6">
    <name type="scientific">hydrocarbon metagenome</name>
    <dbReference type="NCBI Taxonomy" id="938273"/>
    <lineage>
        <taxon>unclassified sequences</taxon>
        <taxon>metagenomes</taxon>
        <taxon>ecological metagenomes</taxon>
    </lineage>
</organism>
<name>A0A0W8FQ33_9ZZZZ</name>
<dbReference type="Gene3D" id="3.40.50.720">
    <property type="entry name" value="NAD(P)-binding Rossmann-like Domain"/>
    <property type="match status" value="1"/>
</dbReference>
<dbReference type="InterPro" id="IPR013752">
    <property type="entry name" value="KPA_reductase"/>
</dbReference>
<dbReference type="SUPFAM" id="SSF48179">
    <property type="entry name" value="6-phosphogluconate dehydrogenase C-terminal domain-like"/>
    <property type="match status" value="1"/>
</dbReference>
<dbReference type="NCBIfam" id="TIGR00745">
    <property type="entry name" value="apbA_panE"/>
    <property type="match status" value="1"/>
</dbReference>